<dbReference type="KEGG" id="rba:RB7828"/>
<sequence length="40" mass="4544">MTLLTSKSGTRNESIPHSNFAVGRRECTVDVIERQRLLNN</sequence>
<keyword evidence="2" id="KW-1185">Reference proteome</keyword>
<name>Q7UN23_RHOBA</name>
<gene>
    <name evidence="1" type="ordered locus">RB7828</name>
</gene>
<dbReference type="Proteomes" id="UP000001025">
    <property type="component" value="Chromosome"/>
</dbReference>
<dbReference type="EMBL" id="BX294146">
    <property type="protein sequence ID" value="CAD75596.1"/>
    <property type="molecule type" value="Genomic_DNA"/>
</dbReference>
<dbReference type="AlphaFoldDB" id="Q7UN23"/>
<protein>
    <submittedName>
        <fullName evidence="1">Uncharacterized protein</fullName>
    </submittedName>
</protein>
<accession>Q7UN23</accession>
<dbReference type="InParanoid" id="Q7UN23"/>
<evidence type="ECO:0000313" key="2">
    <source>
        <dbReference type="Proteomes" id="UP000001025"/>
    </source>
</evidence>
<proteinExistence type="predicted"/>
<dbReference type="EnsemblBacteria" id="CAD75596">
    <property type="protein sequence ID" value="CAD75596"/>
    <property type="gene ID" value="RB7828"/>
</dbReference>
<organism evidence="1 2">
    <name type="scientific">Rhodopirellula baltica (strain DSM 10527 / NCIMB 13988 / SH1)</name>
    <dbReference type="NCBI Taxonomy" id="243090"/>
    <lineage>
        <taxon>Bacteria</taxon>
        <taxon>Pseudomonadati</taxon>
        <taxon>Planctomycetota</taxon>
        <taxon>Planctomycetia</taxon>
        <taxon>Pirellulales</taxon>
        <taxon>Pirellulaceae</taxon>
        <taxon>Rhodopirellula</taxon>
    </lineage>
</organism>
<evidence type="ECO:0000313" key="1">
    <source>
        <dbReference type="EMBL" id="CAD75596.1"/>
    </source>
</evidence>
<dbReference type="HOGENOM" id="CLU_3295579_0_0_0"/>
<reference evidence="1 2" key="1">
    <citation type="journal article" date="2003" name="Proc. Natl. Acad. Sci. U.S.A.">
        <title>Complete genome sequence of the marine planctomycete Pirellula sp. strain 1.</title>
        <authorList>
            <person name="Gloeckner F.O."/>
            <person name="Kube M."/>
            <person name="Bauer M."/>
            <person name="Teeling H."/>
            <person name="Lombardot T."/>
            <person name="Ludwig W."/>
            <person name="Gade D."/>
            <person name="Beck A."/>
            <person name="Borzym K."/>
            <person name="Heitmann K."/>
            <person name="Rabus R."/>
            <person name="Schlesner H."/>
            <person name="Amann R."/>
            <person name="Reinhardt R."/>
        </authorList>
    </citation>
    <scope>NUCLEOTIDE SEQUENCE [LARGE SCALE GENOMIC DNA]</scope>
    <source>
        <strain evidence="2">DSM 10527 / NCIMB 13988 / SH1</strain>
    </source>
</reference>